<organism evidence="11 12">
    <name type="scientific">Mariniflexile ostreae</name>
    <dbReference type="NCBI Taxonomy" id="1520892"/>
    <lineage>
        <taxon>Bacteria</taxon>
        <taxon>Pseudomonadati</taxon>
        <taxon>Bacteroidota</taxon>
        <taxon>Flavobacteriia</taxon>
        <taxon>Flavobacteriales</taxon>
        <taxon>Flavobacteriaceae</taxon>
        <taxon>Mariniflexile</taxon>
    </lineage>
</organism>
<evidence type="ECO:0000313" key="12">
    <source>
        <dbReference type="Proteomes" id="UP001589585"/>
    </source>
</evidence>
<comment type="function">
    <text evidence="9">CRISPR (clustered regularly interspaced short palindromic repeat) is an adaptive immune system that provides protection against mobile genetic elements (viruses, transposable elements and conjugative plasmids). CRISPR clusters contain sequences complementary to antecedent mobile elements and target invading nucleic acids. CRISPR clusters are transcribed and processed into CRISPR RNA (crRNA).</text>
</comment>
<gene>
    <name evidence="11" type="primary">cas4</name>
    <name evidence="11" type="ORF">ACFFU9_01215</name>
</gene>
<dbReference type="NCBIfam" id="TIGR00372">
    <property type="entry name" value="cas4"/>
    <property type="match status" value="1"/>
</dbReference>
<comment type="caution">
    <text evidence="11">The sequence shown here is derived from an EMBL/GenBank/DDBJ whole genome shotgun (WGS) entry which is preliminary data.</text>
</comment>
<comment type="similarity">
    <text evidence="9">Belongs to the CRISPR-associated exonuclease Cas4 family.</text>
</comment>
<comment type="cofactor">
    <cofactor evidence="9">
        <name>iron-sulfur cluster</name>
        <dbReference type="ChEBI" id="CHEBI:30408"/>
    </cofactor>
</comment>
<evidence type="ECO:0000256" key="6">
    <source>
        <dbReference type="ARBA" id="ARBA00023014"/>
    </source>
</evidence>
<accession>A0ABV5F7E5</accession>
<evidence type="ECO:0000256" key="2">
    <source>
        <dbReference type="ARBA" id="ARBA00022723"/>
    </source>
</evidence>
<dbReference type="Pfam" id="PF01930">
    <property type="entry name" value="Cas_Cas4"/>
    <property type="match status" value="1"/>
</dbReference>
<sequence>MDIIATHINYYTICHRKLWLFANAIQMEHTSDTVYCGKLLHETSYPQRAEKHSEMELTAQWNGLTLNGKVDFYDHKHNIIHETKRGKSVEQAHTLQVKFYIWLFELNGIEGVIGRIEYPKLRKTTEVLLSQTDVAFLEETTQRVSKLLHQKKCPETINSKICKKCSYYQLCYIDEA</sequence>
<keyword evidence="3 9" id="KW-0378">Hydrolase</keyword>
<keyword evidence="6 9" id="KW-0411">Iron-sulfur</keyword>
<reference evidence="11 12" key="1">
    <citation type="submission" date="2024-09" db="EMBL/GenBank/DDBJ databases">
        <authorList>
            <person name="Sun Q."/>
            <person name="Mori K."/>
        </authorList>
    </citation>
    <scope>NUCLEOTIDE SEQUENCE [LARGE SCALE GENOMIC DNA]</scope>
    <source>
        <strain evidence="11 12">CECT 8622</strain>
    </source>
</reference>
<dbReference type="RefSeq" id="WP_379859532.1">
    <property type="nucleotide sequence ID" value="NZ_JBHMFC010000004.1"/>
</dbReference>
<dbReference type="PANTHER" id="PTHR37168">
    <property type="entry name" value="CRISPR-ASSOCIATED EXONUCLEASE CAS4"/>
    <property type="match status" value="1"/>
</dbReference>
<keyword evidence="7 9" id="KW-0051">Antiviral defense</keyword>
<dbReference type="EMBL" id="JBHMFC010000004">
    <property type="protein sequence ID" value="MFB9055347.1"/>
    <property type="molecule type" value="Genomic_DNA"/>
</dbReference>
<name>A0ABV5F7E5_9FLAO</name>
<keyword evidence="2 9" id="KW-0479">Metal-binding</keyword>
<keyword evidence="4 9" id="KW-0269">Exonuclease</keyword>
<evidence type="ECO:0000256" key="1">
    <source>
        <dbReference type="ARBA" id="ARBA00022722"/>
    </source>
</evidence>
<keyword evidence="1 9" id="KW-0540">Nuclease</keyword>
<dbReference type="InterPro" id="IPR011604">
    <property type="entry name" value="PDDEXK-like_dom_sf"/>
</dbReference>
<evidence type="ECO:0000256" key="5">
    <source>
        <dbReference type="ARBA" id="ARBA00023004"/>
    </source>
</evidence>
<evidence type="ECO:0000259" key="10">
    <source>
        <dbReference type="Pfam" id="PF01930"/>
    </source>
</evidence>
<dbReference type="EC" id="3.1.12.1" evidence="9"/>
<proteinExistence type="inferred from homology"/>
<feature type="domain" description="DUF83" evidence="10">
    <location>
        <begin position="6"/>
        <end position="173"/>
    </location>
</feature>
<evidence type="ECO:0000313" key="11">
    <source>
        <dbReference type="EMBL" id="MFB9055347.1"/>
    </source>
</evidence>
<dbReference type="InterPro" id="IPR013343">
    <property type="entry name" value="CRISPR-assoc_prot_Cas4"/>
</dbReference>
<dbReference type="PANTHER" id="PTHR37168:SF1">
    <property type="entry name" value="CRISPR-ASSOCIATED EXONUCLEASE CAS4"/>
    <property type="match status" value="1"/>
</dbReference>
<evidence type="ECO:0000256" key="8">
    <source>
        <dbReference type="ARBA" id="ARBA00023211"/>
    </source>
</evidence>
<keyword evidence="5 9" id="KW-0408">Iron</keyword>
<evidence type="ECO:0000256" key="3">
    <source>
        <dbReference type="ARBA" id="ARBA00022801"/>
    </source>
</evidence>
<evidence type="ECO:0000256" key="9">
    <source>
        <dbReference type="RuleBase" id="RU365022"/>
    </source>
</evidence>
<comment type="cofactor">
    <cofactor evidence="9">
        <name>Mg(2+)</name>
        <dbReference type="ChEBI" id="CHEBI:18420"/>
    </cofactor>
    <cofactor evidence="9">
        <name>Mn(2+)</name>
        <dbReference type="ChEBI" id="CHEBI:29035"/>
    </cofactor>
    <text evidence="9">Mg(2+) or Mn(2+) required for ssDNA cleavage activity.</text>
</comment>
<dbReference type="Proteomes" id="UP001589585">
    <property type="component" value="Unassembled WGS sequence"/>
</dbReference>
<keyword evidence="8 9" id="KW-0464">Manganese</keyword>
<dbReference type="Gene3D" id="3.90.320.10">
    <property type="match status" value="1"/>
</dbReference>
<dbReference type="InterPro" id="IPR022765">
    <property type="entry name" value="Dna2/Cas4_DUF83"/>
</dbReference>
<protein>
    <recommendedName>
        <fullName evidence="9">CRISPR-associated exonuclease Cas4</fullName>
        <ecNumber evidence="9">3.1.12.1</ecNumber>
    </recommendedName>
</protein>
<evidence type="ECO:0000256" key="4">
    <source>
        <dbReference type="ARBA" id="ARBA00022839"/>
    </source>
</evidence>
<keyword evidence="12" id="KW-1185">Reference proteome</keyword>
<dbReference type="GO" id="GO:0016787">
    <property type="term" value="F:hydrolase activity"/>
    <property type="evidence" value="ECO:0007669"/>
    <property type="project" value="UniProtKB-KW"/>
</dbReference>
<evidence type="ECO:0000256" key="7">
    <source>
        <dbReference type="ARBA" id="ARBA00023118"/>
    </source>
</evidence>